<evidence type="ECO:0000313" key="2">
    <source>
        <dbReference type="Proteomes" id="UP001164929"/>
    </source>
</evidence>
<keyword evidence="2" id="KW-1185">Reference proteome</keyword>
<organism evidence="1 2">
    <name type="scientific">Populus alba x Populus x berolinensis</name>
    <dbReference type="NCBI Taxonomy" id="444605"/>
    <lineage>
        <taxon>Eukaryota</taxon>
        <taxon>Viridiplantae</taxon>
        <taxon>Streptophyta</taxon>
        <taxon>Embryophyta</taxon>
        <taxon>Tracheophyta</taxon>
        <taxon>Spermatophyta</taxon>
        <taxon>Magnoliopsida</taxon>
        <taxon>eudicotyledons</taxon>
        <taxon>Gunneridae</taxon>
        <taxon>Pentapetalae</taxon>
        <taxon>rosids</taxon>
        <taxon>fabids</taxon>
        <taxon>Malpighiales</taxon>
        <taxon>Salicaceae</taxon>
        <taxon>Saliceae</taxon>
        <taxon>Populus</taxon>
    </lineage>
</organism>
<evidence type="ECO:0000313" key="1">
    <source>
        <dbReference type="EMBL" id="KAJ6952773.1"/>
    </source>
</evidence>
<dbReference type="AlphaFoldDB" id="A0AAD6L9M2"/>
<name>A0AAD6L9M2_9ROSI</name>
<gene>
    <name evidence="1" type="ORF">NC653_041799</name>
</gene>
<proteinExistence type="predicted"/>
<accession>A0AAD6L9M2</accession>
<sequence length="77" mass="9433">MKGDWYILEVFKESNKRIGPHTDHYNCLFVLIVRRSALDRLKKKEYRNHRQCEQLSVVHILGRKRKEYYKNSRGKRV</sequence>
<dbReference type="EMBL" id="JAQIZT010000019">
    <property type="protein sequence ID" value="KAJ6952773.1"/>
    <property type="molecule type" value="Genomic_DNA"/>
</dbReference>
<protein>
    <submittedName>
        <fullName evidence="1">Uncharacterized protein</fullName>
    </submittedName>
</protein>
<comment type="caution">
    <text evidence="1">The sequence shown here is derived from an EMBL/GenBank/DDBJ whole genome shotgun (WGS) entry which is preliminary data.</text>
</comment>
<reference evidence="1" key="1">
    <citation type="journal article" date="2023" name="Mol. Ecol. Resour.">
        <title>Chromosome-level genome assembly of a triploid poplar Populus alba 'Berolinensis'.</title>
        <authorList>
            <person name="Chen S."/>
            <person name="Yu Y."/>
            <person name="Wang X."/>
            <person name="Wang S."/>
            <person name="Zhang T."/>
            <person name="Zhou Y."/>
            <person name="He R."/>
            <person name="Meng N."/>
            <person name="Wang Y."/>
            <person name="Liu W."/>
            <person name="Liu Z."/>
            <person name="Liu J."/>
            <person name="Guo Q."/>
            <person name="Huang H."/>
            <person name="Sederoff R.R."/>
            <person name="Wang G."/>
            <person name="Qu G."/>
            <person name="Chen S."/>
        </authorList>
    </citation>
    <scope>NUCLEOTIDE SEQUENCE</scope>
    <source>
        <strain evidence="1">SC-2020</strain>
    </source>
</reference>
<dbReference type="Proteomes" id="UP001164929">
    <property type="component" value="Chromosome 19"/>
</dbReference>